<dbReference type="KEGG" id="fpn:ABE65_011840"/>
<reference evidence="1 2" key="1">
    <citation type="submission" date="2016-04" db="EMBL/GenBank/DDBJ databases">
        <title>Complete genome sequence of Fictibacillus phosphorivorans G25-29, a strain toxic to nematodes.</title>
        <authorList>
            <person name="Zheng Z."/>
        </authorList>
    </citation>
    <scope>NUCLEOTIDE SEQUENCE [LARGE SCALE GENOMIC DNA]</scope>
    <source>
        <strain evidence="1 2">G25-29</strain>
    </source>
</reference>
<dbReference type="RefSeq" id="WP_066395106.1">
    <property type="nucleotide sequence ID" value="NZ_CP015378.1"/>
</dbReference>
<dbReference type="Proteomes" id="UP000076623">
    <property type="component" value="Chromosome"/>
</dbReference>
<sequence length="114" mass="13802">MIRDRGSIKWTSLMLPEHVKELRRYIYEEHYDTPEPILDEQQMEEMNEVMLEAMEYHVPLMFTIYKNKRLITLSGYIHYIDTNNKQLRILDMNDNVEFVSFSEVKKLVKMEGLI</sequence>
<proteinExistence type="predicted"/>
<keyword evidence="2" id="KW-1185">Reference proteome</keyword>
<gene>
    <name evidence="1" type="ORF">ABE65_011840</name>
</gene>
<organism evidence="1 2">
    <name type="scientific">Fictibacillus phosphorivorans</name>
    <dbReference type="NCBI Taxonomy" id="1221500"/>
    <lineage>
        <taxon>Bacteria</taxon>
        <taxon>Bacillati</taxon>
        <taxon>Bacillota</taxon>
        <taxon>Bacilli</taxon>
        <taxon>Bacillales</taxon>
        <taxon>Fictibacillaceae</taxon>
        <taxon>Fictibacillus</taxon>
    </lineage>
</organism>
<dbReference type="STRING" id="1221500.ABE65_011840"/>
<dbReference type="InterPro" id="IPR014962">
    <property type="entry name" value="YolD"/>
</dbReference>
<dbReference type="Pfam" id="PF08863">
    <property type="entry name" value="YolD"/>
    <property type="match status" value="1"/>
</dbReference>
<protein>
    <recommendedName>
        <fullName evidence="3">YolD-like family protein</fullName>
    </recommendedName>
</protein>
<dbReference type="EMBL" id="CP015378">
    <property type="protein sequence ID" value="ANC77451.1"/>
    <property type="molecule type" value="Genomic_DNA"/>
</dbReference>
<dbReference type="PANTHER" id="PTHR40051:SF1">
    <property type="entry name" value="YOLD-LIKE FAMILY PROTEIN"/>
    <property type="match status" value="1"/>
</dbReference>
<evidence type="ECO:0000313" key="1">
    <source>
        <dbReference type="EMBL" id="ANC77451.1"/>
    </source>
</evidence>
<dbReference type="AlphaFoldDB" id="A0A160IML1"/>
<evidence type="ECO:0008006" key="3">
    <source>
        <dbReference type="Google" id="ProtNLM"/>
    </source>
</evidence>
<dbReference type="PANTHER" id="PTHR40051">
    <property type="entry name" value="IG HYPOTHETICAL 15966"/>
    <property type="match status" value="1"/>
</dbReference>
<evidence type="ECO:0000313" key="2">
    <source>
        <dbReference type="Proteomes" id="UP000076623"/>
    </source>
</evidence>
<accession>A0A160IML1</accession>
<name>A0A160IML1_9BACL</name>